<evidence type="ECO:0000256" key="1">
    <source>
        <dbReference type="SAM" id="Phobius"/>
    </source>
</evidence>
<dbReference type="OrthoDB" id="2440830at2"/>
<proteinExistence type="predicted"/>
<dbReference type="EMBL" id="RBAH01000007">
    <property type="protein sequence ID" value="RKN84783.1"/>
    <property type="molecule type" value="Genomic_DNA"/>
</dbReference>
<accession>A0A3B0CH01</accession>
<reference evidence="2 3" key="1">
    <citation type="journal article" date="2007" name="Int. J. Syst. Evol. Microbiol.">
        <title>Paenibacillus ginsengarvi sp. nov., isolated from soil from ginseng cultivation.</title>
        <authorList>
            <person name="Yoon M.H."/>
            <person name="Ten L.N."/>
            <person name="Im W.T."/>
        </authorList>
    </citation>
    <scope>NUCLEOTIDE SEQUENCE [LARGE SCALE GENOMIC DNA]</scope>
    <source>
        <strain evidence="2 3">KCTC 13059</strain>
    </source>
</reference>
<dbReference type="RefSeq" id="WP_120747525.1">
    <property type="nucleotide sequence ID" value="NZ_RBAH01000007.1"/>
</dbReference>
<keyword evidence="1" id="KW-0472">Membrane</keyword>
<comment type="caution">
    <text evidence="2">The sequence shown here is derived from an EMBL/GenBank/DDBJ whole genome shotgun (WGS) entry which is preliminary data.</text>
</comment>
<sequence length="76" mass="8380">MWKTVIVIAFAAAAGTLELPRAYRRSIKEAVVYAVMLAAGTVLSIAAMRTVDWPSPLLLLVPIFRPLHVWIESLFG</sequence>
<organism evidence="2 3">
    <name type="scientific">Paenibacillus ginsengarvi</name>
    <dbReference type="NCBI Taxonomy" id="400777"/>
    <lineage>
        <taxon>Bacteria</taxon>
        <taxon>Bacillati</taxon>
        <taxon>Bacillota</taxon>
        <taxon>Bacilli</taxon>
        <taxon>Bacillales</taxon>
        <taxon>Paenibacillaceae</taxon>
        <taxon>Paenibacillus</taxon>
    </lineage>
</organism>
<keyword evidence="3" id="KW-1185">Reference proteome</keyword>
<protein>
    <submittedName>
        <fullName evidence="2">Uncharacterized protein</fullName>
    </submittedName>
</protein>
<name>A0A3B0CH01_9BACL</name>
<keyword evidence="1" id="KW-0812">Transmembrane</keyword>
<dbReference type="AlphaFoldDB" id="A0A3B0CH01"/>
<evidence type="ECO:0000313" key="2">
    <source>
        <dbReference type="EMBL" id="RKN84783.1"/>
    </source>
</evidence>
<gene>
    <name evidence="2" type="ORF">D7M11_12420</name>
</gene>
<dbReference type="Proteomes" id="UP000282311">
    <property type="component" value="Unassembled WGS sequence"/>
</dbReference>
<keyword evidence="1" id="KW-1133">Transmembrane helix</keyword>
<feature type="transmembrane region" description="Helical" evidence="1">
    <location>
        <begin position="30"/>
        <end position="48"/>
    </location>
</feature>
<evidence type="ECO:0000313" key="3">
    <source>
        <dbReference type="Proteomes" id="UP000282311"/>
    </source>
</evidence>